<dbReference type="GO" id="GO:0000139">
    <property type="term" value="C:Golgi membrane"/>
    <property type="evidence" value="ECO:0007669"/>
    <property type="project" value="TreeGrafter"/>
</dbReference>
<dbReference type="GO" id="GO:0006888">
    <property type="term" value="P:endoplasmic reticulum to Golgi vesicle-mediated transport"/>
    <property type="evidence" value="ECO:0007669"/>
    <property type="project" value="TreeGrafter"/>
</dbReference>
<dbReference type="AlphaFoldDB" id="A0A9Q0ZEI5"/>
<dbReference type="GO" id="GO:0048278">
    <property type="term" value="P:vesicle docking"/>
    <property type="evidence" value="ECO:0007669"/>
    <property type="project" value="TreeGrafter"/>
</dbReference>
<feature type="compositionally biased region" description="Polar residues" evidence="3">
    <location>
        <begin position="175"/>
        <end position="189"/>
    </location>
</feature>
<comment type="caution">
    <text evidence="5">The sequence shown here is derived from an EMBL/GenBank/DDBJ whole genome shotgun (WGS) entry which is preliminary data.</text>
</comment>
<reference evidence="5" key="1">
    <citation type="submission" date="2022-11" db="EMBL/GenBank/DDBJ databases">
        <authorList>
            <person name="Hyden B.L."/>
            <person name="Feng K."/>
            <person name="Yates T."/>
            <person name="Jawdy S."/>
            <person name="Smart L.B."/>
            <person name="Muchero W."/>
        </authorList>
    </citation>
    <scope>NUCLEOTIDE SEQUENCE</scope>
    <source>
        <tissue evidence="5">Shoot tip</tissue>
    </source>
</reference>
<dbReference type="OrthoDB" id="421009at2759"/>
<dbReference type="GO" id="GO:0005484">
    <property type="term" value="F:SNAP receptor activity"/>
    <property type="evidence" value="ECO:0007669"/>
    <property type="project" value="InterPro"/>
</dbReference>
<dbReference type="GO" id="GO:0000149">
    <property type="term" value="F:SNARE binding"/>
    <property type="evidence" value="ECO:0007669"/>
    <property type="project" value="TreeGrafter"/>
</dbReference>
<dbReference type="Gene3D" id="1.20.58.70">
    <property type="match status" value="1"/>
</dbReference>
<dbReference type="GO" id="GO:0006886">
    <property type="term" value="P:intracellular protein transport"/>
    <property type="evidence" value="ECO:0007669"/>
    <property type="project" value="InterPro"/>
</dbReference>
<accession>A0A9Q0ZEI5</accession>
<evidence type="ECO:0000256" key="1">
    <source>
        <dbReference type="ARBA" id="ARBA00009063"/>
    </source>
</evidence>
<feature type="domain" description="T-SNARE coiled-coil homology" evidence="4">
    <location>
        <begin position="246"/>
        <end position="308"/>
    </location>
</feature>
<feature type="compositionally biased region" description="Polar residues" evidence="3">
    <location>
        <begin position="214"/>
        <end position="229"/>
    </location>
</feature>
<evidence type="ECO:0000313" key="5">
    <source>
        <dbReference type="EMBL" id="KAJ6731412.1"/>
    </source>
</evidence>
<dbReference type="CDD" id="cd15844">
    <property type="entry name" value="SNARE_syntaxin5"/>
    <property type="match status" value="1"/>
</dbReference>
<gene>
    <name evidence="5" type="ORF">OIU79_002685</name>
</gene>
<dbReference type="Pfam" id="PF11416">
    <property type="entry name" value="Syntaxin-5_N"/>
    <property type="match status" value="1"/>
</dbReference>
<evidence type="ECO:0000256" key="3">
    <source>
        <dbReference type="SAM" id="MobiDB-lite"/>
    </source>
</evidence>
<feature type="region of interest" description="Disordered" evidence="3">
    <location>
        <begin position="171"/>
        <end position="241"/>
    </location>
</feature>
<name>A0A9Q0ZEI5_SALPP</name>
<protein>
    <submittedName>
        <fullName evidence="5">SYNTAXIN-32-LIKE</fullName>
    </submittedName>
</protein>
<keyword evidence="2" id="KW-0653">Protein transport</keyword>
<evidence type="ECO:0000259" key="4">
    <source>
        <dbReference type="PROSITE" id="PS50192"/>
    </source>
</evidence>
<dbReference type="PANTHER" id="PTHR19957">
    <property type="entry name" value="SYNTAXIN"/>
    <property type="match status" value="1"/>
</dbReference>
<dbReference type="GO" id="GO:0006906">
    <property type="term" value="P:vesicle fusion"/>
    <property type="evidence" value="ECO:0007669"/>
    <property type="project" value="TreeGrafter"/>
</dbReference>
<reference evidence="5" key="2">
    <citation type="journal article" date="2023" name="Int. J. Mol. Sci.">
        <title>De Novo Assembly and Annotation of 11 Diverse Shrub Willow (Salix) Genomes Reveals Novel Gene Organization in Sex-Linked Regions.</title>
        <authorList>
            <person name="Hyden B."/>
            <person name="Feng K."/>
            <person name="Yates T.B."/>
            <person name="Jawdy S."/>
            <person name="Cereghino C."/>
            <person name="Smart L.B."/>
            <person name="Muchero W."/>
        </authorList>
    </citation>
    <scope>NUCLEOTIDE SEQUENCE</scope>
    <source>
        <tissue evidence="5">Shoot tip</tissue>
    </source>
</reference>
<keyword evidence="2" id="KW-0813">Transport</keyword>
<dbReference type="EMBL" id="JAPFFK010000012">
    <property type="protein sequence ID" value="KAJ6731412.1"/>
    <property type="molecule type" value="Genomic_DNA"/>
</dbReference>
<feature type="compositionally biased region" description="Low complexity" evidence="3">
    <location>
        <begin position="231"/>
        <end position="241"/>
    </location>
</feature>
<dbReference type="GO" id="GO:0031201">
    <property type="term" value="C:SNARE complex"/>
    <property type="evidence" value="ECO:0007669"/>
    <property type="project" value="TreeGrafter"/>
</dbReference>
<sequence length="348" mass="38389">MMMPPVKTSYRDRTQEFLSVADRLKKSLSSANNVASSSGGSSTKADATRSAVAIHSEFNKRASKIGLGIHQTSQKLAKLAKLAKRTSVFDDPTLEIQELTAVIKQDITVLNSAVVDLQLLCSSQNESGNISSDTTTHSTTVVDNLKNRLMTATKEFKEVLTMRTENLKVHENRRQLFSSTASKDSSNPFVRQRPLASRTAANASQAPPPPWANGSVSSSQIPSKQTDAESQPLLQQQQQQMVPLQDSYMQSRAEALHNVESTIHELGNIFTQLATMVSQQGELAIRIDENMDETLSNVEGAQGQLVRVYEKNALETYISPSFSCSWWCVIFILALEIKNAKHECIFVL</sequence>
<dbReference type="PROSITE" id="PS50192">
    <property type="entry name" value="T_SNARE"/>
    <property type="match status" value="1"/>
</dbReference>
<dbReference type="Proteomes" id="UP001151532">
    <property type="component" value="Chromosome 18"/>
</dbReference>
<dbReference type="InterPro" id="IPR000727">
    <property type="entry name" value="T_SNARE_dom"/>
</dbReference>
<dbReference type="InterPro" id="IPR045242">
    <property type="entry name" value="Syntaxin"/>
</dbReference>
<organism evidence="5 6">
    <name type="scientific">Salix purpurea</name>
    <name type="common">Purple osier willow</name>
    <dbReference type="NCBI Taxonomy" id="77065"/>
    <lineage>
        <taxon>Eukaryota</taxon>
        <taxon>Viridiplantae</taxon>
        <taxon>Streptophyta</taxon>
        <taxon>Embryophyta</taxon>
        <taxon>Tracheophyta</taxon>
        <taxon>Spermatophyta</taxon>
        <taxon>Magnoliopsida</taxon>
        <taxon>eudicotyledons</taxon>
        <taxon>Gunneridae</taxon>
        <taxon>Pentapetalae</taxon>
        <taxon>rosids</taxon>
        <taxon>fabids</taxon>
        <taxon>Malpighiales</taxon>
        <taxon>Salicaceae</taxon>
        <taxon>Saliceae</taxon>
        <taxon>Salix</taxon>
    </lineage>
</organism>
<dbReference type="InterPro" id="IPR006012">
    <property type="entry name" value="Syntaxin/epimorphin_CS"/>
</dbReference>
<dbReference type="SUPFAM" id="SSF47661">
    <property type="entry name" value="t-snare proteins"/>
    <property type="match status" value="1"/>
</dbReference>
<keyword evidence="6" id="KW-1185">Reference proteome</keyword>
<evidence type="ECO:0000313" key="6">
    <source>
        <dbReference type="Proteomes" id="UP001151532"/>
    </source>
</evidence>
<dbReference type="InterPro" id="IPR021538">
    <property type="entry name" value="Syntaxin-5_N"/>
</dbReference>
<dbReference type="PROSITE" id="PS00914">
    <property type="entry name" value="SYNTAXIN"/>
    <property type="match status" value="1"/>
</dbReference>
<dbReference type="InterPro" id="IPR010989">
    <property type="entry name" value="SNARE"/>
</dbReference>
<proteinExistence type="inferred from homology"/>
<dbReference type="SMART" id="SM00397">
    <property type="entry name" value="t_SNARE"/>
    <property type="match status" value="1"/>
</dbReference>
<dbReference type="PANTHER" id="PTHR19957:SF415">
    <property type="entry name" value="SYNTAXIN-32"/>
    <property type="match status" value="1"/>
</dbReference>
<comment type="similarity">
    <text evidence="1">Belongs to the syntaxin family.</text>
</comment>
<evidence type="ECO:0000256" key="2">
    <source>
        <dbReference type="ARBA" id="ARBA00022927"/>
    </source>
</evidence>